<gene>
    <name evidence="2" type="ORF">METZ01_LOCUS438356</name>
</gene>
<organism evidence="2">
    <name type="scientific">marine metagenome</name>
    <dbReference type="NCBI Taxonomy" id="408172"/>
    <lineage>
        <taxon>unclassified sequences</taxon>
        <taxon>metagenomes</taxon>
        <taxon>ecological metagenomes</taxon>
    </lineage>
</organism>
<dbReference type="EMBL" id="UINC01177717">
    <property type="protein sequence ID" value="SVD85502.1"/>
    <property type="molecule type" value="Genomic_DNA"/>
</dbReference>
<name>A0A382YQG0_9ZZZZ</name>
<sequence length="262" mass="30105">VENIIIHRTGQEWYERIIKTFRDWLGGRIQRELIYNKFYYNALKKVRPQIVHIYFGAPGLLLYREIRKLNLPLIVSFLGYDLSQLTTALGEDVYIRNGLFQNGQLFTVDGNTAKERLIALGCPPEKVYLLRVGLDLKKYKYKIREKNNVKPVKILFCGRFVGKKGLLIAIKSIAEVIDRGYKIIFTIIGYGPLKEKALELVEKLNIKQNIKFLGMLKQNQFIEQCYENHFLIAPSQTDVITGDTETGIPTVILQAHATGMPV</sequence>
<dbReference type="AlphaFoldDB" id="A0A382YQG0"/>
<dbReference type="InterPro" id="IPR001296">
    <property type="entry name" value="Glyco_trans_1"/>
</dbReference>
<dbReference type="PANTHER" id="PTHR45947:SF3">
    <property type="entry name" value="SULFOQUINOVOSYL TRANSFERASE SQD2"/>
    <property type="match status" value="1"/>
</dbReference>
<dbReference type="GO" id="GO:0016757">
    <property type="term" value="F:glycosyltransferase activity"/>
    <property type="evidence" value="ECO:0007669"/>
    <property type="project" value="InterPro"/>
</dbReference>
<dbReference type="PANTHER" id="PTHR45947">
    <property type="entry name" value="SULFOQUINOVOSYL TRANSFERASE SQD2"/>
    <property type="match status" value="1"/>
</dbReference>
<dbReference type="SUPFAM" id="SSF53756">
    <property type="entry name" value="UDP-Glycosyltransferase/glycogen phosphorylase"/>
    <property type="match status" value="1"/>
</dbReference>
<dbReference type="Gene3D" id="3.40.50.2000">
    <property type="entry name" value="Glycogen Phosphorylase B"/>
    <property type="match status" value="2"/>
</dbReference>
<accession>A0A382YQG0</accession>
<dbReference type="Pfam" id="PF00534">
    <property type="entry name" value="Glycos_transf_1"/>
    <property type="match status" value="1"/>
</dbReference>
<reference evidence="2" key="1">
    <citation type="submission" date="2018-05" db="EMBL/GenBank/DDBJ databases">
        <authorList>
            <person name="Lanie J.A."/>
            <person name="Ng W.-L."/>
            <person name="Kazmierczak K.M."/>
            <person name="Andrzejewski T.M."/>
            <person name="Davidsen T.M."/>
            <person name="Wayne K.J."/>
            <person name="Tettelin H."/>
            <person name="Glass J.I."/>
            <person name="Rusch D."/>
            <person name="Podicherti R."/>
            <person name="Tsui H.-C.T."/>
            <person name="Winkler M.E."/>
        </authorList>
    </citation>
    <scope>NUCLEOTIDE SEQUENCE</scope>
</reference>
<dbReference type="InterPro" id="IPR050194">
    <property type="entry name" value="Glycosyltransferase_grp1"/>
</dbReference>
<protein>
    <recommendedName>
        <fullName evidence="1">Glycosyl transferase family 1 domain-containing protein</fullName>
    </recommendedName>
</protein>
<proteinExistence type="predicted"/>
<feature type="non-terminal residue" evidence="2">
    <location>
        <position position="1"/>
    </location>
</feature>
<evidence type="ECO:0000313" key="2">
    <source>
        <dbReference type="EMBL" id="SVD85502.1"/>
    </source>
</evidence>
<feature type="domain" description="Glycosyl transferase family 1" evidence="1">
    <location>
        <begin position="144"/>
        <end position="262"/>
    </location>
</feature>
<feature type="non-terminal residue" evidence="2">
    <location>
        <position position="262"/>
    </location>
</feature>
<evidence type="ECO:0000259" key="1">
    <source>
        <dbReference type="Pfam" id="PF00534"/>
    </source>
</evidence>